<dbReference type="EMBL" id="SACT01000009">
    <property type="protein sequence ID" value="RVT48968.1"/>
    <property type="molecule type" value="Genomic_DNA"/>
</dbReference>
<dbReference type="RefSeq" id="WP_128200608.1">
    <property type="nucleotide sequence ID" value="NZ_SACT01000009.1"/>
</dbReference>
<reference evidence="5 6" key="1">
    <citation type="submission" date="2019-01" db="EMBL/GenBank/DDBJ databases">
        <authorList>
            <person name="Chen W.-M."/>
        </authorList>
    </citation>
    <scope>NUCLEOTIDE SEQUENCE [LARGE SCALE GENOMIC DNA]</scope>
    <source>
        <strain evidence="5 6">ICH-3</strain>
    </source>
</reference>
<evidence type="ECO:0000256" key="2">
    <source>
        <dbReference type="ARBA" id="ARBA00023043"/>
    </source>
</evidence>
<accession>A0A3S2UMA2</accession>
<feature type="repeat" description="ANK" evidence="3">
    <location>
        <begin position="120"/>
        <end position="152"/>
    </location>
</feature>
<dbReference type="Proteomes" id="UP000288178">
    <property type="component" value="Unassembled WGS sequence"/>
</dbReference>
<dbReference type="SMART" id="SM00248">
    <property type="entry name" value="ANK"/>
    <property type="match status" value="4"/>
</dbReference>
<dbReference type="PANTHER" id="PTHR24166">
    <property type="entry name" value="ROLLING PEBBLES, ISOFORM B"/>
    <property type="match status" value="1"/>
</dbReference>
<feature type="repeat" description="ANK" evidence="3">
    <location>
        <begin position="90"/>
        <end position="122"/>
    </location>
</feature>
<protein>
    <submittedName>
        <fullName evidence="5">Ankyrin repeat domain-containing protein</fullName>
    </submittedName>
</protein>
<name>A0A3S2UMA2_9BURK</name>
<evidence type="ECO:0000256" key="1">
    <source>
        <dbReference type="ARBA" id="ARBA00022737"/>
    </source>
</evidence>
<dbReference type="InterPro" id="IPR036770">
    <property type="entry name" value="Ankyrin_rpt-contain_sf"/>
</dbReference>
<feature type="signal peptide" evidence="4">
    <location>
        <begin position="1"/>
        <end position="22"/>
    </location>
</feature>
<evidence type="ECO:0000256" key="4">
    <source>
        <dbReference type="SAM" id="SignalP"/>
    </source>
</evidence>
<dbReference type="PROSITE" id="PS50297">
    <property type="entry name" value="ANK_REP_REGION"/>
    <property type="match status" value="3"/>
</dbReference>
<dbReference type="Gene3D" id="1.25.40.20">
    <property type="entry name" value="Ankyrin repeat-containing domain"/>
    <property type="match status" value="1"/>
</dbReference>
<dbReference type="OrthoDB" id="198309at2"/>
<keyword evidence="1" id="KW-0677">Repeat</keyword>
<dbReference type="PANTHER" id="PTHR24166:SF48">
    <property type="entry name" value="PROTEIN VAPYRIN"/>
    <property type="match status" value="1"/>
</dbReference>
<evidence type="ECO:0000313" key="5">
    <source>
        <dbReference type="EMBL" id="RVT48968.1"/>
    </source>
</evidence>
<proteinExistence type="predicted"/>
<dbReference type="Pfam" id="PF12796">
    <property type="entry name" value="Ank_2"/>
    <property type="match status" value="1"/>
</dbReference>
<gene>
    <name evidence="5" type="ORF">ENE75_21710</name>
</gene>
<keyword evidence="6" id="KW-1185">Reference proteome</keyword>
<evidence type="ECO:0000313" key="6">
    <source>
        <dbReference type="Proteomes" id="UP000288178"/>
    </source>
</evidence>
<dbReference type="InterPro" id="IPR050889">
    <property type="entry name" value="Dendritic_Spine_Reg/Scaffold"/>
</dbReference>
<organism evidence="5 6">
    <name type="scientific">Rubrivivax albus</name>
    <dbReference type="NCBI Taxonomy" id="2499835"/>
    <lineage>
        <taxon>Bacteria</taxon>
        <taxon>Pseudomonadati</taxon>
        <taxon>Pseudomonadota</taxon>
        <taxon>Betaproteobacteria</taxon>
        <taxon>Burkholderiales</taxon>
        <taxon>Sphaerotilaceae</taxon>
        <taxon>Rubrivivax</taxon>
    </lineage>
</organism>
<dbReference type="AlphaFoldDB" id="A0A3S2UMA2"/>
<dbReference type="SUPFAM" id="SSF48403">
    <property type="entry name" value="Ankyrin repeat"/>
    <property type="match status" value="1"/>
</dbReference>
<feature type="repeat" description="ANK" evidence="3">
    <location>
        <begin position="153"/>
        <end position="185"/>
    </location>
</feature>
<feature type="chain" id="PRO_5018671029" evidence="4">
    <location>
        <begin position="23"/>
        <end position="209"/>
    </location>
</feature>
<keyword evidence="4" id="KW-0732">Signal</keyword>
<evidence type="ECO:0000256" key="3">
    <source>
        <dbReference type="PROSITE-ProRule" id="PRU00023"/>
    </source>
</evidence>
<sequence length="209" mass="21941">MRIHFKSAVYLVLAIGISVARADTPADLFKAVEIDAPHLVTQALVAGVDPNVRDDKGQVALFVALRGESLQAAEALLAHPGTDVDAANANGETPLMMAALRGQLPWMQRLIERGAAINKSGWTPLHYAASGPSVPAVELLVGRGAVLDARSPNGTTPLMMAARYGAIDAADLLLAKGADPALRNERDLTAADFATAAGREPLAQRLKPR</sequence>
<comment type="caution">
    <text evidence="5">The sequence shown here is derived from an EMBL/GenBank/DDBJ whole genome shotgun (WGS) entry which is preliminary data.</text>
</comment>
<dbReference type="PROSITE" id="PS50088">
    <property type="entry name" value="ANK_REPEAT"/>
    <property type="match status" value="3"/>
</dbReference>
<dbReference type="InterPro" id="IPR002110">
    <property type="entry name" value="Ankyrin_rpt"/>
</dbReference>
<keyword evidence="2 3" id="KW-0040">ANK repeat</keyword>